<protein>
    <submittedName>
        <fullName evidence="4">YiaA/YiaB family protein</fullName>
    </submittedName>
</protein>
<feature type="transmembrane region" description="Helical" evidence="2">
    <location>
        <begin position="12"/>
        <end position="33"/>
    </location>
</feature>
<dbReference type="InterPro" id="IPR008024">
    <property type="entry name" value="YiaAB"/>
</dbReference>
<accession>A0ABY4FZB9</accession>
<feature type="transmembrane region" description="Helical" evidence="2">
    <location>
        <begin position="45"/>
        <end position="65"/>
    </location>
</feature>
<organism evidence="4 5">
    <name type="scientific">Leucobacter rhizosphaerae</name>
    <dbReference type="NCBI Taxonomy" id="2932245"/>
    <lineage>
        <taxon>Bacteria</taxon>
        <taxon>Bacillati</taxon>
        <taxon>Actinomycetota</taxon>
        <taxon>Actinomycetes</taxon>
        <taxon>Micrococcales</taxon>
        <taxon>Microbacteriaceae</taxon>
        <taxon>Leucobacter</taxon>
    </lineage>
</organism>
<keyword evidence="2" id="KW-0472">Membrane</keyword>
<keyword evidence="5" id="KW-1185">Reference proteome</keyword>
<evidence type="ECO:0000256" key="1">
    <source>
        <dbReference type="SAM" id="MobiDB-lite"/>
    </source>
</evidence>
<keyword evidence="2" id="KW-1133">Transmembrane helix</keyword>
<sequence length="163" mass="17615">MTEHQDTASKPTAAFIGASWVALLLGMGTYLIGLYNATMELNEKGYYFTLLMFGLFAAVSLQKTVRDRADGIPVTNLYTGIAWFALLISLTLLAVGLWNAGSLTLSEKGFYGIAFAMSLFASVAVQKNVRDLAKFRGTEDAEETASAGSPAVYPFTQPQEAQH</sequence>
<evidence type="ECO:0000256" key="2">
    <source>
        <dbReference type="SAM" id="Phobius"/>
    </source>
</evidence>
<evidence type="ECO:0000313" key="5">
    <source>
        <dbReference type="Proteomes" id="UP000831775"/>
    </source>
</evidence>
<evidence type="ECO:0000313" key="4">
    <source>
        <dbReference type="EMBL" id="UOQ61648.1"/>
    </source>
</evidence>
<dbReference type="NCBIfam" id="NF008482">
    <property type="entry name" value="PRK11383.1"/>
    <property type="match status" value="1"/>
</dbReference>
<feature type="domain" description="YiaAB two helix" evidence="3">
    <location>
        <begin position="78"/>
        <end position="131"/>
    </location>
</feature>
<reference evidence="4 5" key="1">
    <citation type="submission" date="2022-04" db="EMBL/GenBank/DDBJ databases">
        <title>Leucobacter sp. isolated from rhizosphere of onion.</title>
        <authorList>
            <person name="Won M."/>
            <person name="Lee C.-M."/>
            <person name="Woen H.-Y."/>
            <person name="Kwon S.-W."/>
        </authorList>
    </citation>
    <scope>NUCLEOTIDE SEQUENCE [LARGE SCALE GENOMIC DNA]</scope>
    <source>
        <strain evidence="4 5">H25R-14</strain>
    </source>
</reference>
<proteinExistence type="predicted"/>
<dbReference type="InterPro" id="IPR038972">
    <property type="entry name" value="YiaA-like"/>
</dbReference>
<gene>
    <name evidence="4" type="ORF">MUN76_06740</name>
</gene>
<dbReference type="RefSeq" id="WP_244688283.1">
    <property type="nucleotide sequence ID" value="NZ_CP095043.1"/>
</dbReference>
<keyword evidence="2" id="KW-0812">Transmembrane</keyword>
<evidence type="ECO:0000259" key="3">
    <source>
        <dbReference type="Pfam" id="PF05360"/>
    </source>
</evidence>
<name>A0ABY4FZB9_9MICO</name>
<feature type="domain" description="YiaAB two helix" evidence="3">
    <location>
        <begin position="15"/>
        <end position="67"/>
    </location>
</feature>
<feature type="transmembrane region" description="Helical" evidence="2">
    <location>
        <begin position="77"/>
        <end position="98"/>
    </location>
</feature>
<feature type="region of interest" description="Disordered" evidence="1">
    <location>
        <begin position="140"/>
        <end position="163"/>
    </location>
</feature>
<dbReference type="Proteomes" id="UP000831775">
    <property type="component" value="Chromosome"/>
</dbReference>
<feature type="transmembrane region" description="Helical" evidence="2">
    <location>
        <begin position="110"/>
        <end position="126"/>
    </location>
</feature>
<dbReference type="PANTHER" id="PTHR37290:SF1">
    <property type="entry name" value="INNER MEMBRANE PROTEIN YIAA"/>
    <property type="match status" value="1"/>
</dbReference>
<dbReference type="PANTHER" id="PTHR37290">
    <property type="entry name" value="INNER MEMBRANE PROTEIN YIAA-RELATED"/>
    <property type="match status" value="1"/>
</dbReference>
<dbReference type="EMBL" id="CP095043">
    <property type="protein sequence ID" value="UOQ61648.1"/>
    <property type="molecule type" value="Genomic_DNA"/>
</dbReference>
<dbReference type="Pfam" id="PF05360">
    <property type="entry name" value="YiaAB"/>
    <property type="match status" value="2"/>
</dbReference>